<keyword evidence="4" id="KW-0720">Serine protease</keyword>
<evidence type="ECO:0000256" key="3">
    <source>
        <dbReference type="ARBA" id="ARBA00022801"/>
    </source>
</evidence>
<evidence type="ECO:0000256" key="2">
    <source>
        <dbReference type="ARBA" id="ARBA00022670"/>
    </source>
</evidence>
<evidence type="ECO:0000313" key="6">
    <source>
        <dbReference type="Proteomes" id="UP000228920"/>
    </source>
</evidence>
<dbReference type="AlphaFoldDB" id="A0A2M7TLJ9"/>
<evidence type="ECO:0000256" key="1">
    <source>
        <dbReference type="ARBA" id="ARBA00006534"/>
    </source>
</evidence>
<protein>
    <recommendedName>
        <fullName evidence="7">Peptidase S51</fullName>
    </recommendedName>
</protein>
<dbReference type="Pfam" id="PF03575">
    <property type="entry name" value="Peptidase_S51"/>
    <property type="match status" value="1"/>
</dbReference>
<dbReference type="GO" id="GO:0006508">
    <property type="term" value="P:proteolysis"/>
    <property type="evidence" value="ECO:0007669"/>
    <property type="project" value="UniProtKB-KW"/>
</dbReference>
<dbReference type="Gene3D" id="3.40.50.880">
    <property type="match status" value="1"/>
</dbReference>
<name>A0A2M7TLJ9_UNCKA</name>
<dbReference type="Proteomes" id="UP000228920">
    <property type="component" value="Unassembled WGS sequence"/>
</dbReference>
<organism evidence="5 6">
    <name type="scientific">candidate division WWE3 bacterium CG_4_10_14_0_2_um_filter_41_14</name>
    <dbReference type="NCBI Taxonomy" id="1975072"/>
    <lineage>
        <taxon>Bacteria</taxon>
        <taxon>Katanobacteria</taxon>
    </lineage>
</organism>
<dbReference type="InterPro" id="IPR005320">
    <property type="entry name" value="Peptidase_S51"/>
</dbReference>
<keyword evidence="2" id="KW-0645">Protease</keyword>
<proteinExistence type="inferred from homology"/>
<dbReference type="InterPro" id="IPR029062">
    <property type="entry name" value="Class_I_gatase-like"/>
</dbReference>
<comment type="similarity">
    <text evidence="1">Belongs to the peptidase S51 family.</text>
</comment>
<dbReference type="PANTHER" id="PTHR20842:SF0">
    <property type="entry name" value="ALPHA-ASPARTYL DIPEPTIDASE"/>
    <property type="match status" value="1"/>
</dbReference>
<dbReference type="EMBL" id="PFNL01000020">
    <property type="protein sequence ID" value="PIZ47970.1"/>
    <property type="molecule type" value="Genomic_DNA"/>
</dbReference>
<comment type="caution">
    <text evidence="5">The sequence shown here is derived from an EMBL/GenBank/DDBJ whole genome shotgun (WGS) entry which is preliminary data.</text>
</comment>
<evidence type="ECO:0000256" key="4">
    <source>
        <dbReference type="ARBA" id="ARBA00022825"/>
    </source>
</evidence>
<gene>
    <name evidence="5" type="ORF">COY32_00750</name>
</gene>
<dbReference type="PANTHER" id="PTHR20842">
    <property type="entry name" value="PROTEASE S51 ALPHA-ASPARTYL DIPEPTIDASE"/>
    <property type="match status" value="1"/>
</dbReference>
<dbReference type="GO" id="GO:0008236">
    <property type="term" value="F:serine-type peptidase activity"/>
    <property type="evidence" value="ECO:0007669"/>
    <property type="project" value="UniProtKB-KW"/>
</dbReference>
<accession>A0A2M7TLJ9</accession>
<sequence length="224" mass="24290">MNLLLTSAGLSNKTLADTFIRLCPISVEKVSVAFIDTASKVESDDWFVEKDINILKTIGVKNIKRIDIAKPAKEWFATLVDAQVCFIEGGNTFYVLHHFKESGLIEEFGKLMSGKLFVGISAGSILATPTIGISTVEPADPNNVNLTDLTALNMVDFEVSPHTNDEVSIEGVKAYAKTAKNPVYAIDDNSAVLVENGNVSVVGEGKWEILGKINTKTIFLIPND</sequence>
<evidence type="ECO:0008006" key="7">
    <source>
        <dbReference type="Google" id="ProtNLM"/>
    </source>
</evidence>
<evidence type="ECO:0000313" key="5">
    <source>
        <dbReference type="EMBL" id="PIZ47970.1"/>
    </source>
</evidence>
<keyword evidence="3" id="KW-0378">Hydrolase</keyword>
<dbReference type="SUPFAM" id="SSF52317">
    <property type="entry name" value="Class I glutamine amidotransferase-like"/>
    <property type="match status" value="1"/>
</dbReference>
<reference evidence="6" key="1">
    <citation type="submission" date="2017-09" db="EMBL/GenBank/DDBJ databases">
        <title>Depth-based differentiation of microbial function through sediment-hosted aquifers and enrichment of novel symbionts in the deep terrestrial subsurface.</title>
        <authorList>
            <person name="Probst A.J."/>
            <person name="Ladd B."/>
            <person name="Jarett J.K."/>
            <person name="Geller-Mcgrath D.E."/>
            <person name="Sieber C.M.K."/>
            <person name="Emerson J.B."/>
            <person name="Anantharaman K."/>
            <person name="Thomas B.C."/>
            <person name="Malmstrom R."/>
            <person name="Stieglmeier M."/>
            <person name="Klingl A."/>
            <person name="Woyke T."/>
            <person name="Ryan C.M."/>
            <person name="Banfield J.F."/>
        </authorList>
    </citation>
    <scope>NUCLEOTIDE SEQUENCE [LARGE SCALE GENOMIC DNA]</scope>
</reference>